<keyword evidence="4" id="KW-0255">Endonuclease</keyword>
<dbReference type="Proteomes" id="UP001305779">
    <property type="component" value="Unassembled WGS sequence"/>
</dbReference>
<comment type="similarity">
    <text evidence="1">Belongs to the nuclease type I family.</text>
</comment>
<dbReference type="PANTHER" id="PTHR33146:SF26">
    <property type="entry name" value="ENDONUCLEASE 4"/>
    <property type="match status" value="1"/>
</dbReference>
<keyword evidence="7" id="KW-0325">Glycoprotein</keyword>
<keyword evidence="3" id="KW-0479">Metal-binding</keyword>
<comment type="caution">
    <text evidence="9">The sequence shown here is derived from an EMBL/GenBank/DDBJ whole genome shotgun (WGS) entry which is preliminary data.</text>
</comment>
<reference evidence="9 10" key="1">
    <citation type="journal article" date="2023" name="G3 (Bethesda)">
        <title>A chromosome-level genome assembly of Zasmidium syzygii isolated from banana leaves.</title>
        <authorList>
            <person name="van Westerhoven A.C."/>
            <person name="Mehrabi R."/>
            <person name="Talebi R."/>
            <person name="Steentjes M.B.F."/>
            <person name="Corcolon B."/>
            <person name="Chong P.A."/>
            <person name="Kema G.H.J."/>
            <person name="Seidl M.F."/>
        </authorList>
    </citation>
    <scope>NUCLEOTIDE SEQUENCE [LARGE SCALE GENOMIC DNA]</scope>
    <source>
        <strain evidence="9 10">P124</strain>
    </source>
</reference>
<evidence type="ECO:0000256" key="2">
    <source>
        <dbReference type="ARBA" id="ARBA00022722"/>
    </source>
</evidence>
<dbReference type="InterPro" id="IPR003154">
    <property type="entry name" value="S1/P1nuclease"/>
</dbReference>
<evidence type="ECO:0000256" key="6">
    <source>
        <dbReference type="ARBA" id="ARBA00023157"/>
    </source>
</evidence>
<keyword evidence="2" id="KW-0540">Nuclease</keyword>
<evidence type="ECO:0000256" key="1">
    <source>
        <dbReference type="ARBA" id="ARBA00009547"/>
    </source>
</evidence>
<sequence>MRPFHPSSHLLILNLAGSALSWGDLGHRTTAYLAELYLSDDELRSIQRITGFGDISDAAIWPDQVSKTPEYSYTASWHYLNVHDDPPSTCGIELPRDHQPGSSDILTAFVNHSQIASSKTSTAEQLSEAFRFLIHWAGDSHQPLHAEGLKRGGVDIPVLFDTEPTSLHIVWDVHIPEKYRGQPDQKQAARGWARELFREDTTIQLGDVCMDPKEAFSCVLSWMSEANSLVCTSVFAKSMYDVDLGEAYYEQAVPVITRAGKRLAVWIKTLLREPLSNGSVAAHDWDQIVLNMPVLR</sequence>
<dbReference type="CDD" id="cd11010">
    <property type="entry name" value="S1-P1_nuclease"/>
    <property type="match status" value="1"/>
</dbReference>
<evidence type="ECO:0008006" key="11">
    <source>
        <dbReference type="Google" id="ProtNLM"/>
    </source>
</evidence>
<dbReference type="Gene3D" id="1.10.575.10">
    <property type="entry name" value="P1 Nuclease"/>
    <property type="match status" value="1"/>
</dbReference>
<evidence type="ECO:0000256" key="5">
    <source>
        <dbReference type="ARBA" id="ARBA00022801"/>
    </source>
</evidence>
<keyword evidence="10" id="KW-1185">Reference proteome</keyword>
<organism evidence="9 10">
    <name type="scientific">Zasmidium cellare</name>
    <name type="common">Wine cellar mold</name>
    <name type="synonym">Racodium cellare</name>
    <dbReference type="NCBI Taxonomy" id="395010"/>
    <lineage>
        <taxon>Eukaryota</taxon>
        <taxon>Fungi</taxon>
        <taxon>Dikarya</taxon>
        <taxon>Ascomycota</taxon>
        <taxon>Pezizomycotina</taxon>
        <taxon>Dothideomycetes</taxon>
        <taxon>Dothideomycetidae</taxon>
        <taxon>Mycosphaerellales</taxon>
        <taxon>Mycosphaerellaceae</taxon>
        <taxon>Zasmidium</taxon>
    </lineage>
</organism>
<keyword evidence="8" id="KW-0732">Signal</keyword>
<evidence type="ECO:0000313" key="10">
    <source>
        <dbReference type="Proteomes" id="UP001305779"/>
    </source>
</evidence>
<dbReference type="EMBL" id="JAXOVC010000002">
    <property type="protein sequence ID" value="KAK4506215.1"/>
    <property type="molecule type" value="Genomic_DNA"/>
</dbReference>
<keyword evidence="5" id="KW-0378">Hydrolase</keyword>
<evidence type="ECO:0000313" key="9">
    <source>
        <dbReference type="EMBL" id="KAK4506215.1"/>
    </source>
</evidence>
<evidence type="ECO:0000256" key="4">
    <source>
        <dbReference type="ARBA" id="ARBA00022759"/>
    </source>
</evidence>
<dbReference type="PANTHER" id="PTHR33146">
    <property type="entry name" value="ENDONUCLEASE 4"/>
    <property type="match status" value="1"/>
</dbReference>
<gene>
    <name evidence="9" type="ORF">PRZ48_004180</name>
</gene>
<evidence type="ECO:0000256" key="3">
    <source>
        <dbReference type="ARBA" id="ARBA00022723"/>
    </source>
</evidence>
<dbReference type="InterPro" id="IPR008947">
    <property type="entry name" value="PLipase_C/P1_nuclease_dom_sf"/>
</dbReference>
<keyword evidence="6" id="KW-1015">Disulfide bond</keyword>
<evidence type="ECO:0000256" key="8">
    <source>
        <dbReference type="SAM" id="SignalP"/>
    </source>
</evidence>
<dbReference type="SUPFAM" id="SSF48537">
    <property type="entry name" value="Phospholipase C/P1 nuclease"/>
    <property type="match status" value="1"/>
</dbReference>
<accession>A0ABR0EYD2</accession>
<feature type="signal peptide" evidence="8">
    <location>
        <begin position="1"/>
        <end position="23"/>
    </location>
</feature>
<evidence type="ECO:0000256" key="7">
    <source>
        <dbReference type="ARBA" id="ARBA00023180"/>
    </source>
</evidence>
<name>A0ABR0EYD2_ZASCE</name>
<protein>
    <recommendedName>
        <fullName evidence="11">S1/P1 nuclease</fullName>
    </recommendedName>
</protein>
<dbReference type="Pfam" id="PF02265">
    <property type="entry name" value="S1-P1_nuclease"/>
    <property type="match status" value="1"/>
</dbReference>
<feature type="chain" id="PRO_5046538777" description="S1/P1 nuclease" evidence="8">
    <location>
        <begin position="24"/>
        <end position="296"/>
    </location>
</feature>
<proteinExistence type="inferred from homology"/>